<evidence type="ECO:0000256" key="3">
    <source>
        <dbReference type="ARBA" id="ARBA00022777"/>
    </source>
</evidence>
<dbReference type="GO" id="GO:0005524">
    <property type="term" value="F:ATP binding"/>
    <property type="evidence" value="ECO:0007669"/>
    <property type="project" value="UniProtKB-UniRule"/>
</dbReference>
<dbReference type="AlphaFoldDB" id="A0A518H5B3"/>
<dbReference type="InterPro" id="IPR000719">
    <property type="entry name" value="Prot_kinase_dom"/>
</dbReference>
<feature type="binding site" evidence="5">
    <location>
        <position position="190"/>
    </location>
    <ligand>
        <name>ATP</name>
        <dbReference type="ChEBI" id="CHEBI:30616"/>
    </ligand>
</feature>
<dbReference type="InterPro" id="IPR011009">
    <property type="entry name" value="Kinase-like_dom_sf"/>
</dbReference>
<dbReference type="EC" id="2.7.11.1" evidence="8"/>
<dbReference type="Pfam" id="PF00069">
    <property type="entry name" value="Pkinase"/>
    <property type="match status" value="1"/>
</dbReference>
<protein>
    <submittedName>
        <fullName evidence="8">Serine/threonine-protein kinase PknH</fullName>
        <ecNumber evidence="8">2.7.11.1</ecNumber>
    </submittedName>
</protein>
<dbReference type="PANTHER" id="PTHR43289">
    <property type="entry name" value="MITOGEN-ACTIVATED PROTEIN KINASE KINASE KINASE 20-RELATED"/>
    <property type="match status" value="1"/>
</dbReference>
<evidence type="ECO:0000259" key="7">
    <source>
        <dbReference type="PROSITE" id="PS50011"/>
    </source>
</evidence>
<evidence type="ECO:0000256" key="6">
    <source>
        <dbReference type="SAM" id="MobiDB-lite"/>
    </source>
</evidence>
<dbReference type="EMBL" id="CP036426">
    <property type="protein sequence ID" value="QDV36029.1"/>
    <property type="molecule type" value="Genomic_DNA"/>
</dbReference>
<name>A0A518H5B3_9BACT</name>
<accession>A0A518H5B3</accession>
<dbReference type="PANTHER" id="PTHR43289:SF6">
    <property type="entry name" value="SERINE_THREONINE-PROTEIN KINASE NEKL-3"/>
    <property type="match status" value="1"/>
</dbReference>
<dbReference type="CDD" id="cd14014">
    <property type="entry name" value="STKc_PknB_like"/>
    <property type="match status" value="1"/>
</dbReference>
<keyword evidence="1 8" id="KW-0808">Transferase</keyword>
<keyword evidence="4 5" id="KW-0067">ATP-binding</keyword>
<dbReference type="SMART" id="SM00220">
    <property type="entry name" value="S_TKc"/>
    <property type="match status" value="1"/>
</dbReference>
<keyword evidence="3 8" id="KW-0418">Kinase</keyword>
<feature type="compositionally biased region" description="Pro residues" evidence="6">
    <location>
        <begin position="13"/>
        <end position="22"/>
    </location>
</feature>
<feature type="domain" description="Protein kinase" evidence="7">
    <location>
        <begin position="160"/>
        <end position="473"/>
    </location>
</feature>
<sequence length="1051" mass="114973">MALMPSPGRLPRIPSPNPPGAEPPTDAERLRLWTGSGSAGTTPGDGTGTAPALGSVSGLEAILEEFTRRWDLGEAPRAEQYLDRLPGGDPDGPVELIYHEYCLRVSSGDRPSPDAFVGRFPAHRDRLLRLIALREALPSFSPGSAEEPAPFKPGDVVGSFRLLRELGRGGFARVFLAADTELEDRLLVVKVAGRPSAEHRYLARAPHPHIVPILRERTTDDGLQLIFMPFVGGATLGEVLVESRMRSRRPDRGADLLTDLDLRSAPEFSAGTSARPARELISGLSYAQAVSWVVARLAEALDHAYRAGVTHGDLKPSNVLIGGDGQPMLLDFNLSTDWQPDAPPGSPSGEAGGTLAYMAPERLRAIAEPELASPPGREARHRADLYALGLILREALTGRPPLVPSPTDASPRSGRDLAARLAADRTAGDPDFRPLLASIPPGLRVILRRCLAPAPSERYPLASHLADDLDRWRTGLPLAHAHPPRWLELARWARRRRRPLLAAALSVLLGVAGSGAASVVQGQAVSLDLQRRAKSQWQSSLVDAVAEYRPLFLDRAPDAIDDAEAILRAYGLLDEDGPSFWDNPEIIELEEPERSDLQCLILHQALILGVEATTPDYDVFPEERRRALAVINRLRGRYSIAPLDRVAACLREQLRDRSPSPASKEPPPPWLESYLSGCLTEALCIEGETGMKVGRGPSSFQQAMSDYRQALSRRPELYYPRYRLAAVAVRIGDFSVADEAISHCLERRRDSALLWLGRGVSKSYLGAVDSAIAHLRQAIDLAPRWEVPYRNIALLGVERGRPDLIRQAVQRYRLLTRSSGPARWQTLCNQLELIAGQPLPPEFRPVATRGVDPIRLGLGLDDLNTRFALANQAQIAGEYQWAMDGYCLIIQEQPANLRARYNRAVLLQQTGRMNEAHEEYRFVVDHPDFDAFVLQEPSTLVSTAVLSGQAAREADYDSSIYLAEEAARLANRTGHYLGEASYALARAHAVASSADPSHLGPAVDALLQAGRQDPDFIGSRFARDPMFDGRHAEFAELLGGPESFLPTPDGR</sequence>
<dbReference type="Gene3D" id="1.10.510.10">
    <property type="entry name" value="Transferase(Phosphotransferase) domain 1"/>
    <property type="match status" value="1"/>
</dbReference>
<dbReference type="SUPFAM" id="SSF48452">
    <property type="entry name" value="TPR-like"/>
    <property type="match status" value="2"/>
</dbReference>
<dbReference type="SUPFAM" id="SSF56112">
    <property type="entry name" value="Protein kinase-like (PK-like)"/>
    <property type="match status" value="1"/>
</dbReference>
<evidence type="ECO:0000256" key="5">
    <source>
        <dbReference type="PROSITE-ProRule" id="PRU10141"/>
    </source>
</evidence>
<evidence type="ECO:0000313" key="8">
    <source>
        <dbReference type="EMBL" id="QDV36029.1"/>
    </source>
</evidence>
<dbReference type="Gene3D" id="3.30.200.20">
    <property type="entry name" value="Phosphorylase Kinase, domain 1"/>
    <property type="match status" value="1"/>
</dbReference>
<keyword evidence="9" id="KW-1185">Reference proteome</keyword>
<organism evidence="8 9">
    <name type="scientific">Tautonia plasticadhaerens</name>
    <dbReference type="NCBI Taxonomy" id="2527974"/>
    <lineage>
        <taxon>Bacteria</taxon>
        <taxon>Pseudomonadati</taxon>
        <taxon>Planctomycetota</taxon>
        <taxon>Planctomycetia</taxon>
        <taxon>Isosphaerales</taxon>
        <taxon>Isosphaeraceae</taxon>
        <taxon>Tautonia</taxon>
    </lineage>
</organism>
<dbReference type="RefSeq" id="WP_145272027.1">
    <property type="nucleotide sequence ID" value="NZ_CP036426.1"/>
</dbReference>
<dbReference type="InterPro" id="IPR017441">
    <property type="entry name" value="Protein_kinase_ATP_BS"/>
</dbReference>
<evidence type="ECO:0000256" key="4">
    <source>
        <dbReference type="ARBA" id="ARBA00022840"/>
    </source>
</evidence>
<feature type="compositionally biased region" description="Low complexity" evidence="6">
    <location>
        <begin position="34"/>
        <end position="52"/>
    </location>
</feature>
<evidence type="ECO:0000256" key="2">
    <source>
        <dbReference type="ARBA" id="ARBA00022741"/>
    </source>
</evidence>
<dbReference type="KEGG" id="tpla:ElP_39390"/>
<evidence type="ECO:0000256" key="1">
    <source>
        <dbReference type="ARBA" id="ARBA00022679"/>
    </source>
</evidence>
<keyword evidence="2 5" id="KW-0547">Nucleotide-binding</keyword>
<dbReference type="InterPro" id="IPR008271">
    <property type="entry name" value="Ser/Thr_kinase_AS"/>
</dbReference>
<gene>
    <name evidence="8" type="primary">pknH_3</name>
    <name evidence="8" type="ORF">ElP_39390</name>
</gene>
<evidence type="ECO:0000313" key="9">
    <source>
        <dbReference type="Proteomes" id="UP000317835"/>
    </source>
</evidence>
<dbReference type="Proteomes" id="UP000317835">
    <property type="component" value="Chromosome"/>
</dbReference>
<dbReference type="GO" id="GO:0004674">
    <property type="term" value="F:protein serine/threonine kinase activity"/>
    <property type="evidence" value="ECO:0007669"/>
    <property type="project" value="UniProtKB-EC"/>
</dbReference>
<dbReference type="PROSITE" id="PS00108">
    <property type="entry name" value="PROTEIN_KINASE_ST"/>
    <property type="match status" value="1"/>
</dbReference>
<reference evidence="8 9" key="1">
    <citation type="submission" date="2019-02" db="EMBL/GenBank/DDBJ databases">
        <title>Deep-cultivation of Planctomycetes and their phenomic and genomic characterization uncovers novel biology.</title>
        <authorList>
            <person name="Wiegand S."/>
            <person name="Jogler M."/>
            <person name="Boedeker C."/>
            <person name="Pinto D."/>
            <person name="Vollmers J."/>
            <person name="Rivas-Marin E."/>
            <person name="Kohn T."/>
            <person name="Peeters S.H."/>
            <person name="Heuer A."/>
            <person name="Rast P."/>
            <person name="Oberbeckmann S."/>
            <person name="Bunk B."/>
            <person name="Jeske O."/>
            <person name="Meyerdierks A."/>
            <person name="Storesund J.E."/>
            <person name="Kallscheuer N."/>
            <person name="Luecker S."/>
            <person name="Lage O.M."/>
            <person name="Pohl T."/>
            <person name="Merkel B.J."/>
            <person name="Hornburger P."/>
            <person name="Mueller R.-W."/>
            <person name="Bruemmer F."/>
            <person name="Labrenz M."/>
            <person name="Spormann A.M."/>
            <person name="Op den Camp H."/>
            <person name="Overmann J."/>
            <person name="Amann R."/>
            <person name="Jetten M.S.M."/>
            <person name="Mascher T."/>
            <person name="Medema M.H."/>
            <person name="Devos D.P."/>
            <person name="Kaster A.-K."/>
            <person name="Ovreas L."/>
            <person name="Rohde M."/>
            <person name="Galperin M.Y."/>
            <person name="Jogler C."/>
        </authorList>
    </citation>
    <scope>NUCLEOTIDE SEQUENCE [LARGE SCALE GENOMIC DNA]</scope>
    <source>
        <strain evidence="8 9">ElP</strain>
    </source>
</reference>
<dbReference type="OrthoDB" id="234532at2"/>
<proteinExistence type="predicted"/>
<dbReference type="PROSITE" id="PS00107">
    <property type="entry name" value="PROTEIN_KINASE_ATP"/>
    <property type="match status" value="1"/>
</dbReference>
<dbReference type="PROSITE" id="PS50011">
    <property type="entry name" value="PROTEIN_KINASE_DOM"/>
    <property type="match status" value="1"/>
</dbReference>
<feature type="region of interest" description="Disordered" evidence="6">
    <location>
        <begin position="1"/>
        <end position="53"/>
    </location>
</feature>
<dbReference type="Gene3D" id="1.25.40.10">
    <property type="entry name" value="Tetratricopeptide repeat domain"/>
    <property type="match status" value="2"/>
</dbReference>
<dbReference type="InterPro" id="IPR011990">
    <property type="entry name" value="TPR-like_helical_dom_sf"/>
</dbReference>